<reference evidence="7 8" key="1">
    <citation type="journal article" date="2019" name="PLoS Genet.">
        <title>Convergent evolution of linked mating-type loci in basidiomycete fungi.</title>
        <authorList>
            <person name="Sun S."/>
            <person name="Coelho M.A."/>
            <person name="Heitman J."/>
            <person name="Nowrousian M."/>
        </authorList>
    </citation>
    <scope>NUCLEOTIDE SEQUENCE [LARGE SCALE GENOMIC DNA]</scope>
    <source>
        <strain evidence="7 8">CBS 4282</strain>
    </source>
</reference>
<evidence type="ECO:0000256" key="4">
    <source>
        <dbReference type="ARBA" id="ARBA00023136"/>
    </source>
</evidence>
<name>A0A7D8UYN2_VANHU</name>
<dbReference type="OrthoDB" id="1915122at2759"/>
<feature type="domain" description="HIG1" evidence="6">
    <location>
        <begin position="78"/>
        <end position="169"/>
    </location>
</feature>
<evidence type="ECO:0000256" key="1">
    <source>
        <dbReference type="ARBA" id="ARBA00004173"/>
    </source>
</evidence>
<dbReference type="InterPro" id="IPR007667">
    <property type="entry name" value="Hypoxia_induced_domain"/>
</dbReference>
<feature type="transmembrane region" description="Helical" evidence="5">
    <location>
        <begin position="141"/>
        <end position="160"/>
    </location>
</feature>
<keyword evidence="8" id="KW-1185">Reference proteome</keyword>
<gene>
    <name evidence="7" type="ORF">VHUM_03857</name>
</gene>
<keyword evidence="3 5" id="KW-1133">Transmembrane helix</keyword>
<evidence type="ECO:0000256" key="2">
    <source>
        <dbReference type="ARBA" id="ARBA00022692"/>
    </source>
</evidence>
<feature type="transmembrane region" description="Helical" evidence="5">
    <location>
        <begin position="106"/>
        <end position="125"/>
    </location>
</feature>
<evidence type="ECO:0000313" key="8">
    <source>
        <dbReference type="Proteomes" id="UP000473826"/>
    </source>
</evidence>
<evidence type="ECO:0000313" key="7">
    <source>
        <dbReference type="EMBL" id="TXT05037.1"/>
    </source>
</evidence>
<organism evidence="7 8">
    <name type="scientific">Vanrija humicola</name>
    <name type="common">Yeast</name>
    <name type="synonym">Cryptococcus humicola</name>
    <dbReference type="NCBI Taxonomy" id="5417"/>
    <lineage>
        <taxon>Eukaryota</taxon>
        <taxon>Fungi</taxon>
        <taxon>Dikarya</taxon>
        <taxon>Basidiomycota</taxon>
        <taxon>Agaricomycotina</taxon>
        <taxon>Tremellomycetes</taxon>
        <taxon>Trichosporonales</taxon>
        <taxon>Trichosporonaceae</taxon>
        <taxon>Vanrija</taxon>
    </lineage>
</organism>
<dbReference type="PANTHER" id="PTHR28018">
    <property type="entry name" value="RESPIRATORY SUPERCOMPLEX FACTOR 2, MITOCHONDRIAL"/>
    <property type="match status" value="1"/>
</dbReference>
<evidence type="ECO:0000259" key="6">
    <source>
        <dbReference type="PROSITE" id="PS51503"/>
    </source>
</evidence>
<proteinExistence type="predicted"/>
<dbReference type="PROSITE" id="PS51503">
    <property type="entry name" value="HIG1"/>
    <property type="match status" value="1"/>
</dbReference>
<dbReference type="AlphaFoldDB" id="A0A7D8UYN2"/>
<dbReference type="GO" id="GO:0033617">
    <property type="term" value="P:mitochondrial respiratory chain complex IV assembly"/>
    <property type="evidence" value="ECO:0007669"/>
    <property type="project" value="TreeGrafter"/>
</dbReference>
<comment type="caution">
    <text evidence="7">The sequence shown here is derived from an EMBL/GenBank/DDBJ whole genome shotgun (WGS) entry which is preliminary data.</text>
</comment>
<feature type="transmembrane region" description="Helical" evidence="5">
    <location>
        <begin position="38"/>
        <end position="57"/>
    </location>
</feature>
<comment type="subcellular location">
    <subcellularLocation>
        <location evidence="1">Mitochondrion</location>
    </subcellularLocation>
</comment>
<dbReference type="GO" id="GO:0005739">
    <property type="term" value="C:mitochondrion"/>
    <property type="evidence" value="ECO:0007669"/>
    <property type="project" value="UniProtKB-SubCell"/>
</dbReference>
<accession>A0A7D8UYN2</accession>
<dbReference type="PANTHER" id="PTHR28018:SF3">
    <property type="entry name" value="RESPIRATORY SUPERCOMPLEX FACTOR 2, MITOCHONDRIAL"/>
    <property type="match status" value="1"/>
</dbReference>
<dbReference type="Pfam" id="PF04588">
    <property type="entry name" value="HIG_1_N"/>
    <property type="match status" value="1"/>
</dbReference>
<dbReference type="EMBL" id="QKWK01000012">
    <property type="protein sequence ID" value="TXT05037.1"/>
    <property type="molecule type" value="Genomic_DNA"/>
</dbReference>
<dbReference type="Proteomes" id="UP000473826">
    <property type="component" value="Unassembled WGS sequence"/>
</dbReference>
<evidence type="ECO:0000256" key="3">
    <source>
        <dbReference type="ARBA" id="ARBA00022989"/>
    </source>
</evidence>
<keyword evidence="4 5" id="KW-0472">Membrane</keyword>
<protein>
    <recommendedName>
        <fullName evidence="6">HIG1 domain-containing protein</fullName>
    </recommendedName>
</protein>
<evidence type="ECO:0000256" key="5">
    <source>
        <dbReference type="SAM" id="Phobius"/>
    </source>
</evidence>
<sequence>MSAVLKEAGKGLALGIAGVSVGNHFLKKRSPAWRAVPMPYKFFVGMMMAIPVGVVFGEKAGEKQIAEQWSGLGKEELDAEAAAANQRWENMSAWDKTKDWSARHQYTIIGGSWVASLGIAFGVVARNKYQTFPQKLVQARMYAQGLTIGVLMVSAVLAGVNAQGKKPELPPDHSWRDMLEQGGQLTKQERINLRAAARVGKANAQAKAADVDAPVAASAEVAA</sequence>
<dbReference type="InterPro" id="IPR040153">
    <property type="entry name" value="Rcf2"/>
</dbReference>
<keyword evidence="2 5" id="KW-0812">Transmembrane</keyword>